<proteinExistence type="predicted"/>
<sequence>MHQNIPTITTFLASENNPSWLRGYNAWLQFRGSRVEPFARADITIGGKSTNTKRNIPLMLALPNMKSAHD</sequence>
<evidence type="ECO:0000313" key="2">
    <source>
        <dbReference type="Proteomes" id="UP001381693"/>
    </source>
</evidence>
<comment type="caution">
    <text evidence="1">The sequence shown here is derived from an EMBL/GenBank/DDBJ whole genome shotgun (WGS) entry which is preliminary data.</text>
</comment>
<protein>
    <submittedName>
        <fullName evidence="1">Uncharacterized protein</fullName>
    </submittedName>
</protein>
<gene>
    <name evidence="1" type="ORF">SK128_007923</name>
</gene>
<dbReference type="AlphaFoldDB" id="A0AAN8WQK1"/>
<organism evidence="1 2">
    <name type="scientific">Halocaridina rubra</name>
    <name type="common">Hawaiian red shrimp</name>
    <dbReference type="NCBI Taxonomy" id="373956"/>
    <lineage>
        <taxon>Eukaryota</taxon>
        <taxon>Metazoa</taxon>
        <taxon>Ecdysozoa</taxon>
        <taxon>Arthropoda</taxon>
        <taxon>Crustacea</taxon>
        <taxon>Multicrustacea</taxon>
        <taxon>Malacostraca</taxon>
        <taxon>Eumalacostraca</taxon>
        <taxon>Eucarida</taxon>
        <taxon>Decapoda</taxon>
        <taxon>Pleocyemata</taxon>
        <taxon>Caridea</taxon>
        <taxon>Atyoidea</taxon>
        <taxon>Atyidae</taxon>
        <taxon>Halocaridina</taxon>
    </lineage>
</organism>
<reference evidence="1 2" key="1">
    <citation type="submission" date="2023-11" db="EMBL/GenBank/DDBJ databases">
        <title>Halocaridina rubra genome assembly.</title>
        <authorList>
            <person name="Smith C."/>
        </authorList>
    </citation>
    <scope>NUCLEOTIDE SEQUENCE [LARGE SCALE GENOMIC DNA]</scope>
    <source>
        <strain evidence="1">EP-1</strain>
        <tissue evidence="1">Whole</tissue>
    </source>
</reference>
<name>A0AAN8WQK1_HALRR</name>
<keyword evidence="2" id="KW-1185">Reference proteome</keyword>
<dbReference type="EMBL" id="JAXCGZ010020287">
    <property type="protein sequence ID" value="KAK7065624.1"/>
    <property type="molecule type" value="Genomic_DNA"/>
</dbReference>
<accession>A0AAN8WQK1</accession>
<dbReference type="Proteomes" id="UP001381693">
    <property type="component" value="Unassembled WGS sequence"/>
</dbReference>
<evidence type="ECO:0000313" key="1">
    <source>
        <dbReference type="EMBL" id="KAK7065624.1"/>
    </source>
</evidence>